<dbReference type="EMBL" id="APMP01000003">
    <property type="protein sequence ID" value="ENZ83070.1"/>
    <property type="molecule type" value="Genomic_DNA"/>
</dbReference>
<dbReference type="Pfam" id="PF00512">
    <property type="entry name" value="HisKA"/>
    <property type="match status" value="1"/>
</dbReference>
<keyword evidence="3 5" id="KW-0597">Phosphoprotein</keyword>
<feature type="transmembrane region" description="Helical" evidence="6">
    <location>
        <begin position="79"/>
        <end position="100"/>
    </location>
</feature>
<dbReference type="InterPro" id="IPR003661">
    <property type="entry name" value="HisK_dim/P_dom"/>
</dbReference>
<protein>
    <recommendedName>
        <fullName evidence="2">histidine kinase</fullName>
        <ecNumber evidence="2">2.7.13.3</ecNumber>
    </recommendedName>
</protein>
<dbReference type="SMART" id="SM00448">
    <property type="entry name" value="REC"/>
    <property type="match status" value="1"/>
</dbReference>
<feature type="transmembrane region" description="Helical" evidence="6">
    <location>
        <begin position="106"/>
        <end position="124"/>
    </location>
</feature>
<feature type="transmembrane region" description="Helical" evidence="6">
    <location>
        <begin position="20"/>
        <end position="40"/>
    </location>
</feature>
<evidence type="ECO:0000256" key="3">
    <source>
        <dbReference type="ARBA" id="ARBA00022553"/>
    </source>
</evidence>
<dbReference type="InterPro" id="IPR005467">
    <property type="entry name" value="His_kinase_dom"/>
</dbReference>
<organism evidence="9 10">
    <name type="scientific">Caulobacter vibrioides OR37</name>
    <dbReference type="NCBI Taxonomy" id="1292034"/>
    <lineage>
        <taxon>Bacteria</taxon>
        <taxon>Pseudomonadati</taxon>
        <taxon>Pseudomonadota</taxon>
        <taxon>Alphaproteobacteria</taxon>
        <taxon>Caulobacterales</taxon>
        <taxon>Caulobacteraceae</taxon>
        <taxon>Caulobacter</taxon>
    </lineage>
</organism>
<dbReference type="OrthoDB" id="7207056at2"/>
<dbReference type="InterPro" id="IPR003594">
    <property type="entry name" value="HATPase_dom"/>
</dbReference>
<dbReference type="CDD" id="cd00082">
    <property type="entry name" value="HisKA"/>
    <property type="match status" value="1"/>
</dbReference>
<feature type="domain" description="Response regulatory" evidence="8">
    <location>
        <begin position="447"/>
        <end position="563"/>
    </location>
</feature>
<keyword evidence="4" id="KW-0902">Two-component regulatory system</keyword>
<dbReference type="EC" id="2.7.13.3" evidence="2"/>
<comment type="catalytic activity">
    <reaction evidence="1">
        <text>ATP + protein L-histidine = ADP + protein N-phospho-L-histidine.</text>
        <dbReference type="EC" id="2.7.13.3"/>
    </reaction>
</comment>
<dbReference type="eggNOG" id="COG0784">
    <property type="taxonomic scope" value="Bacteria"/>
</dbReference>
<dbReference type="InterPro" id="IPR004358">
    <property type="entry name" value="Sig_transdc_His_kin-like_C"/>
</dbReference>
<evidence type="ECO:0000259" key="8">
    <source>
        <dbReference type="PROSITE" id="PS50110"/>
    </source>
</evidence>
<evidence type="ECO:0000256" key="4">
    <source>
        <dbReference type="ARBA" id="ARBA00023012"/>
    </source>
</evidence>
<gene>
    <name evidence="9" type="ORF">OR37_00844</name>
</gene>
<dbReference type="InterPro" id="IPR036097">
    <property type="entry name" value="HisK_dim/P_sf"/>
</dbReference>
<dbReference type="SUPFAM" id="SSF52172">
    <property type="entry name" value="CheY-like"/>
    <property type="match status" value="1"/>
</dbReference>
<dbReference type="InterPro" id="IPR036890">
    <property type="entry name" value="HATPase_C_sf"/>
</dbReference>
<evidence type="ECO:0000256" key="6">
    <source>
        <dbReference type="SAM" id="Phobius"/>
    </source>
</evidence>
<dbReference type="PROSITE" id="PS50110">
    <property type="entry name" value="RESPONSE_REGULATORY"/>
    <property type="match status" value="1"/>
</dbReference>
<dbReference type="SUPFAM" id="SSF47384">
    <property type="entry name" value="Homodimeric domain of signal transducing histidine kinase"/>
    <property type="match status" value="1"/>
</dbReference>
<dbReference type="Gene3D" id="3.40.50.2300">
    <property type="match status" value="1"/>
</dbReference>
<evidence type="ECO:0000313" key="9">
    <source>
        <dbReference type="EMBL" id="ENZ83070.1"/>
    </source>
</evidence>
<dbReference type="eggNOG" id="COG0642">
    <property type="taxonomic scope" value="Bacteria"/>
</dbReference>
<feature type="domain" description="Histidine kinase" evidence="7">
    <location>
        <begin position="207"/>
        <end position="429"/>
    </location>
</feature>
<evidence type="ECO:0000313" key="10">
    <source>
        <dbReference type="Proteomes" id="UP000013063"/>
    </source>
</evidence>
<dbReference type="SMART" id="SM00388">
    <property type="entry name" value="HisKA"/>
    <property type="match status" value="1"/>
</dbReference>
<dbReference type="Gene3D" id="1.10.287.130">
    <property type="match status" value="1"/>
</dbReference>
<reference evidence="9 10" key="1">
    <citation type="journal article" date="2013" name="Genome Announc.">
        <title>Draft Genome Sequence for Caulobacter sp. Strain OR37, a Bacterium Tolerant to Heavy Metals.</title>
        <authorList>
            <person name="Utturkar S.M."/>
            <person name="Bollmann A."/>
            <person name="Brzoska R.M."/>
            <person name="Klingeman D.M."/>
            <person name="Epstein S.E."/>
            <person name="Palumbo A.V."/>
            <person name="Brown S.D."/>
        </authorList>
    </citation>
    <scope>NUCLEOTIDE SEQUENCE [LARGE SCALE GENOMIC DNA]</scope>
    <source>
        <strain evidence="9 10">OR37</strain>
    </source>
</reference>
<dbReference type="SUPFAM" id="SSF55874">
    <property type="entry name" value="ATPase domain of HSP90 chaperone/DNA topoisomerase II/histidine kinase"/>
    <property type="match status" value="1"/>
</dbReference>
<name>R0D3R4_CAUVI</name>
<keyword evidence="9" id="KW-0808">Transferase</keyword>
<dbReference type="PROSITE" id="PS50109">
    <property type="entry name" value="HIS_KIN"/>
    <property type="match status" value="1"/>
</dbReference>
<dbReference type="PANTHER" id="PTHR45339">
    <property type="entry name" value="HYBRID SIGNAL TRANSDUCTION HISTIDINE KINASE J"/>
    <property type="match status" value="1"/>
</dbReference>
<keyword evidence="6" id="KW-1133">Transmembrane helix</keyword>
<feature type="transmembrane region" description="Helical" evidence="6">
    <location>
        <begin position="46"/>
        <end position="67"/>
    </location>
</feature>
<dbReference type="GO" id="GO:0000155">
    <property type="term" value="F:phosphorelay sensor kinase activity"/>
    <property type="evidence" value="ECO:0007669"/>
    <property type="project" value="InterPro"/>
</dbReference>
<dbReference type="CDD" id="cd16922">
    <property type="entry name" value="HATPase_EvgS-ArcB-TorS-like"/>
    <property type="match status" value="1"/>
</dbReference>
<dbReference type="SMART" id="SM00387">
    <property type="entry name" value="HATPase_c"/>
    <property type="match status" value="1"/>
</dbReference>
<dbReference type="Gene3D" id="3.30.565.10">
    <property type="entry name" value="Histidine kinase-like ATPase, C-terminal domain"/>
    <property type="match status" value="1"/>
</dbReference>
<sequence length="570" mass="61003" precursor="true">MSRSTDWLDQDATSVTARSLPTLGVRLAICAATALLYGFTVDSLGGWLWGLAVASAEAGVWVSSIPQRSDQKTSPAQRLAYIAAVVWMNLVWWALAVLLWREEILALKLSALCVVCAFLVHAQAFAARSRILLLIIGGGSSLLLLALCGVFNDFPPQQRFVLCASAAILITYTAKAAQTNAQQGRALELAKSQAEAASQAKSEFLALMSHELRTPLNGMLGIAQSMKLEPLAPSQYEQVDLLEESGRTLLALLNDVLDLAKIEAGKLEIAPITSDLAHLADRVVRLNVPLARERGTEITLLIDEAMPGSLVFDPLRVRQCLANLISNAVKFTPAGQIQVRVSCEPAQEAGAVMAKIVVADTGVGMSPQVLEKLFTPFVQADAATARRTGGTGLGLNITRRLAKMMGGAVTARSVEGRGSTFTLTFRCALPAAGASASFQPKDGNPLRLLVVDDYPVNRKVIGMMLSPLGCEIVEADNGQHAIEALNDRDFDMMLIDFNMPVMGGLEATRRIRAEPRFKDLPIVCLTAGVMDEERSAALSAGMDAFIEKPIEMAALVSTIGRLDRRAGAPA</sequence>
<dbReference type="Pfam" id="PF02518">
    <property type="entry name" value="HATPase_c"/>
    <property type="match status" value="1"/>
</dbReference>
<keyword evidence="6" id="KW-0472">Membrane</keyword>
<comment type="caution">
    <text evidence="9">The sequence shown here is derived from an EMBL/GenBank/DDBJ whole genome shotgun (WGS) entry which is preliminary data.</text>
</comment>
<keyword evidence="9" id="KW-0418">Kinase</keyword>
<dbReference type="CDD" id="cd17546">
    <property type="entry name" value="REC_hyHK_CKI1_RcsC-like"/>
    <property type="match status" value="1"/>
</dbReference>
<proteinExistence type="predicted"/>
<dbReference type="PRINTS" id="PR00344">
    <property type="entry name" value="BCTRLSENSOR"/>
</dbReference>
<keyword evidence="6" id="KW-0812">Transmembrane</keyword>
<accession>R0D3R4</accession>
<keyword evidence="10" id="KW-1185">Reference proteome</keyword>
<evidence type="ECO:0000256" key="2">
    <source>
        <dbReference type="ARBA" id="ARBA00012438"/>
    </source>
</evidence>
<dbReference type="PANTHER" id="PTHR45339:SF1">
    <property type="entry name" value="HYBRID SIGNAL TRANSDUCTION HISTIDINE KINASE J"/>
    <property type="match status" value="1"/>
</dbReference>
<feature type="transmembrane region" description="Helical" evidence="6">
    <location>
        <begin position="131"/>
        <end position="152"/>
    </location>
</feature>
<evidence type="ECO:0000259" key="7">
    <source>
        <dbReference type="PROSITE" id="PS50109"/>
    </source>
</evidence>
<evidence type="ECO:0000256" key="1">
    <source>
        <dbReference type="ARBA" id="ARBA00000085"/>
    </source>
</evidence>
<dbReference type="Pfam" id="PF00072">
    <property type="entry name" value="Response_reg"/>
    <property type="match status" value="1"/>
</dbReference>
<dbReference type="RefSeq" id="WP_004616162.1">
    <property type="nucleotide sequence ID" value="NZ_APMP01000003.1"/>
</dbReference>
<feature type="modified residue" description="4-aspartylphosphate" evidence="5">
    <location>
        <position position="496"/>
    </location>
</feature>
<evidence type="ECO:0000256" key="5">
    <source>
        <dbReference type="PROSITE-ProRule" id="PRU00169"/>
    </source>
</evidence>
<dbReference type="AlphaFoldDB" id="R0D3R4"/>
<dbReference type="InterPro" id="IPR001789">
    <property type="entry name" value="Sig_transdc_resp-reg_receiver"/>
</dbReference>
<dbReference type="PATRIC" id="fig|1292034.3.peg.838"/>
<dbReference type="Proteomes" id="UP000013063">
    <property type="component" value="Unassembled WGS sequence"/>
</dbReference>
<dbReference type="InterPro" id="IPR011006">
    <property type="entry name" value="CheY-like_superfamily"/>
</dbReference>
<dbReference type="STRING" id="1292034.OR37_00844"/>
<dbReference type="FunFam" id="3.30.565.10:FF:000010">
    <property type="entry name" value="Sensor histidine kinase RcsC"/>
    <property type="match status" value="1"/>
</dbReference>